<dbReference type="OrthoDB" id="9804695at2"/>
<dbReference type="SUPFAM" id="SSF51735">
    <property type="entry name" value="NAD(P)-binding Rossmann-fold domains"/>
    <property type="match status" value="1"/>
</dbReference>
<evidence type="ECO:0000259" key="1">
    <source>
        <dbReference type="SMART" id="SM00881"/>
    </source>
</evidence>
<name>A0A1I1HZH7_9GAMM</name>
<evidence type="ECO:0000313" key="2">
    <source>
        <dbReference type="EMBL" id="SFC26370.1"/>
    </source>
</evidence>
<accession>A0A1I1HZH7</accession>
<dbReference type="PANTHER" id="PTHR33303:SF2">
    <property type="entry name" value="COA-BINDING DOMAIN-CONTAINING PROTEIN"/>
    <property type="match status" value="1"/>
</dbReference>
<sequence length="133" mass="14442">MLPSPQDILKNTKTLAIVGISNKPERASYQVAAYLQAAGYQIFPINPGLREVLGLTCYPSLSALPGPVDLVNVFRKAEDCLPIAEEAAKIGAKALWLQLGISNTECQQLAEKQGMAYVENKCTKIEHAQLNQS</sequence>
<keyword evidence="3" id="KW-1185">Reference proteome</keyword>
<organism evidence="2 3">
    <name type="scientific">Marinospirillum celere</name>
    <dbReference type="NCBI Taxonomy" id="1122252"/>
    <lineage>
        <taxon>Bacteria</taxon>
        <taxon>Pseudomonadati</taxon>
        <taxon>Pseudomonadota</taxon>
        <taxon>Gammaproteobacteria</taxon>
        <taxon>Oceanospirillales</taxon>
        <taxon>Oceanospirillaceae</taxon>
        <taxon>Marinospirillum</taxon>
    </lineage>
</organism>
<dbReference type="EMBL" id="FOLH01000004">
    <property type="protein sequence ID" value="SFC26370.1"/>
    <property type="molecule type" value="Genomic_DNA"/>
</dbReference>
<dbReference type="STRING" id="1122252.SAMN05660443_1972"/>
<protein>
    <recommendedName>
        <fullName evidence="1">CoA-binding domain-containing protein</fullName>
    </recommendedName>
</protein>
<dbReference type="InterPro" id="IPR003781">
    <property type="entry name" value="CoA-bd"/>
</dbReference>
<dbReference type="Pfam" id="PF13380">
    <property type="entry name" value="CoA_binding_2"/>
    <property type="match status" value="1"/>
</dbReference>
<evidence type="ECO:0000313" key="3">
    <source>
        <dbReference type="Proteomes" id="UP000199058"/>
    </source>
</evidence>
<dbReference type="Gene3D" id="3.40.50.720">
    <property type="entry name" value="NAD(P)-binding Rossmann-like Domain"/>
    <property type="match status" value="1"/>
</dbReference>
<dbReference type="AlphaFoldDB" id="A0A1I1HZH7"/>
<feature type="domain" description="CoA-binding" evidence="1">
    <location>
        <begin position="9"/>
        <end position="101"/>
    </location>
</feature>
<dbReference type="Proteomes" id="UP000199058">
    <property type="component" value="Unassembled WGS sequence"/>
</dbReference>
<gene>
    <name evidence="2" type="ORF">SAMN05660443_1972</name>
</gene>
<proteinExistence type="predicted"/>
<dbReference type="InterPro" id="IPR036291">
    <property type="entry name" value="NAD(P)-bd_dom_sf"/>
</dbReference>
<dbReference type="SMART" id="SM00881">
    <property type="entry name" value="CoA_binding"/>
    <property type="match status" value="1"/>
</dbReference>
<dbReference type="RefSeq" id="WP_091962794.1">
    <property type="nucleotide sequence ID" value="NZ_FOLH01000004.1"/>
</dbReference>
<reference evidence="2 3" key="1">
    <citation type="submission" date="2016-10" db="EMBL/GenBank/DDBJ databases">
        <authorList>
            <person name="de Groot N.N."/>
        </authorList>
    </citation>
    <scope>NUCLEOTIDE SEQUENCE [LARGE SCALE GENOMIC DNA]</scope>
    <source>
        <strain evidence="2 3">DSM 18438</strain>
    </source>
</reference>
<dbReference type="PANTHER" id="PTHR33303">
    <property type="entry name" value="CYTOPLASMIC PROTEIN-RELATED"/>
    <property type="match status" value="1"/>
</dbReference>